<sequence>MSISEKNAPVVEVPGYILYAQRVLAGDIVAGKWVRLACERFFALMEDDRYEFRERKVREVIRFIRMLRHYTGRHAGKPFVLELWQEFAVASIYGFYCKEDGSRLVKSVYMEMARKQGKSALAAALCLNSLIGEGEMNAEVYLAANSKDQAKISFGMCSNFVKSIDPIGKYLKPYRDRVNFDKMLSTLRVLAADDSKLDGFNASMYLLDEYHAAKNTRLKDVLQSSQGMRDDPLGVIITTAGFDKLGPCYQYRTMCTEVLSGLKPDDSLFALIYALDEGDDWKDENVWIKSNPNLGVTVKPAYIREQVQKAVNSPSEEVGVKTKNINIWCDADTVWIPDHYILSASQNLNAADFYGRDCFAGVDLSATSDLTALAFMIPTEEAIYFFVKYYLPEAALQEKRFKERYGEWRRMGSLTVTPGNVTDYDYILNDLLQIQQQFYLQKVGYDDWNATQFVINATEKGMPMEPVSQSIGNFNRPTKELERLILSYRAKFDNNIITRHCFRNVVMARDRNGNTKPSKQYEEKKIDGVIACLMALSAYLSTPRYGQLY</sequence>
<evidence type="ECO:0000313" key="4">
    <source>
        <dbReference type="Proteomes" id="UP001205035"/>
    </source>
</evidence>
<dbReference type="Pfam" id="PF03354">
    <property type="entry name" value="TerL_ATPase"/>
    <property type="match status" value="1"/>
</dbReference>
<evidence type="ECO:0000313" key="3">
    <source>
        <dbReference type="EMBL" id="MCQ5083710.1"/>
    </source>
</evidence>
<dbReference type="PANTHER" id="PTHR41287">
    <property type="match status" value="1"/>
</dbReference>
<accession>A0AAJ1CFQ6</accession>
<organism evidence="3 4">
    <name type="scientific">Alistipes onderdonkii</name>
    <dbReference type="NCBI Taxonomy" id="328813"/>
    <lineage>
        <taxon>Bacteria</taxon>
        <taxon>Pseudomonadati</taxon>
        <taxon>Bacteroidota</taxon>
        <taxon>Bacteroidia</taxon>
        <taxon>Bacteroidales</taxon>
        <taxon>Rikenellaceae</taxon>
        <taxon>Alistipes</taxon>
    </lineage>
</organism>
<feature type="domain" description="Terminase large subunit-like ATPase" evidence="1">
    <location>
        <begin position="84"/>
        <end position="253"/>
    </location>
</feature>
<dbReference type="InterPro" id="IPR046462">
    <property type="entry name" value="TerL_nuclease"/>
</dbReference>
<proteinExistence type="predicted"/>
<dbReference type="Gene3D" id="3.40.50.300">
    <property type="entry name" value="P-loop containing nucleotide triphosphate hydrolases"/>
    <property type="match status" value="1"/>
</dbReference>
<reference evidence="3" key="1">
    <citation type="submission" date="2022-06" db="EMBL/GenBank/DDBJ databases">
        <title>Isolation of gut microbiota from human fecal samples.</title>
        <authorList>
            <person name="Pamer E.G."/>
            <person name="Barat B."/>
            <person name="Waligurski E."/>
            <person name="Medina S."/>
            <person name="Paddock L."/>
            <person name="Mostad J."/>
        </authorList>
    </citation>
    <scope>NUCLEOTIDE SEQUENCE</scope>
    <source>
        <strain evidence="3">DFI.6.22</strain>
    </source>
</reference>
<gene>
    <name evidence="3" type="ORF">NE651_12530</name>
</gene>
<dbReference type="PANTHER" id="PTHR41287:SF1">
    <property type="entry name" value="PROTEIN YMFN"/>
    <property type="match status" value="1"/>
</dbReference>
<dbReference type="Gene3D" id="3.30.420.240">
    <property type="match status" value="1"/>
</dbReference>
<dbReference type="EMBL" id="JANGBQ010000020">
    <property type="protein sequence ID" value="MCQ5083710.1"/>
    <property type="molecule type" value="Genomic_DNA"/>
</dbReference>
<dbReference type="GO" id="GO:0004519">
    <property type="term" value="F:endonuclease activity"/>
    <property type="evidence" value="ECO:0007669"/>
    <property type="project" value="InterPro"/>
</dbReference>
<dbReference type="Proteomes" id="UP001205035">
    <property type="component" value="Unassembled WGS sequence"/>
</dbReference>
<dbReference type="InterPro" id="IPR005021">
    <property type="entry name" value="Terminase_largesu-like"/>
</dbReference>
<dbReference type="Pfam" id="PF20441">
    <property type="entry name" value="TerL_nuclease"/>
    <property type="match status" value="1"/>
</dbReference>
<evidence type="ECO:0000259" key="2">
    <source>
        <dbReference type="Pfam" id="PF20441"/>
    </source>
</evidence>
<name>A0AAJ1CFQ6_9BACT</name>
<dbReference type="InterPro" id="IPR046461">
    <property type="entry name" value="TerL_ATPase"/>
</dbReference>
<comment type="caution">
    <text evidence="3">The sequence shown here is derived from an EMBL/GenBank/DDBJ whole genome shotgun (WGS) entry which is preliminary data.</text>
</comment>
<dbReference type="InterPro" id="IPR027417">
    <property type="entry name" value="P-loop_NTPase"/>
</dbReference>
<evidence type="ECO:0000259" key="1">
    <source>
        <dbReference type="Pfam" id="PF03354"/>
    </source>
</evidence>
<protein>
    <submittedName>
        <fullName evidence="3">Terminase large subunit</fullName>
    </submittedName>
</protein>
<feature type="domain" description="Terminase large subunit-like endonuclease" evidence="2">
    <location>
        <begin position="265"/>
        <end position="538"/>
    </location>
</feature>
<dbReference type="AlphaFoldDB" id="A0AAJ1CFQ6"/>
<dbReference type="RefSeq" id="WP_256166497.1">
    <property type="nucleotide sequence ID" value="NZ_JANGBQ010000020.1"/>
</dbReference>